<protein>
    <submittedName>
        <fullName evidence="1">Uncharacterized protein</fullName>
    </submittedName>
</protein>
<reference evidence="1 2" key="1">
    <citation type="journal article" date="2019" name="Commun. Biol.">
        <title>The bagworm genome reveals a unique fibroin gene that provides high tensile strength.</title>
        <authorList>
            <person name="Kono N."/>
            <person name="Nakamura H."/>
            <person name="Ohtoshi R."/>
            <person name="Tomita M."/>
            <person name="Numata K."/>
            <person name="Arakawa K."/>
        </authorList>
    </citation>
    <scope>NUCLEOTIDE SEQUENCE [LARGE SCALE GENOMIC DNA]</scope>
</reference>
<accession>A0A4C2A5H1</accession>
<evidence type="ECO:0000313" key="1">
    <source>
        <dbReference type="EMBL" id="GBP96161.1"/>
    </source>
</evidence>
<evidence type="ECO:0000313" key="2">
    <source>
        <dbReference type="Proteomes" id="UP000299102"/>
    </source>
</evidence>
<gene>
    <name evidence="1" type="ORF">EVAR_64493_1</name>
</gene>
<dbReference type="OrthoDB" id="10017160at2759"/>
<organism evidence="1 2">
    <name type="scientific">Eumeta variegata</name>
    <name type="common">Bagworm moth</name>
    <name type="synonym">Eumeta japonica</name>
    <dbReference type="NCBI Taxonomy" id="151549"/>
    <lineage>
        <taxon>Eukaryota</taxon>
        <taxon>Metazoa</taxon>
        <taxon>Ecdysozoa</taxon>
        <taxon>Arthropoda</taxon>
        <taxon>Hexapoda</taxon>
        <taxon>Insecta</taxon>
        <taxon>Pterygota</taxon>
        <taxon>Neoptera</taxon>
        <taxon>Endopterygota</taxon>
        <taxon>Lepidoptera</taxon>
        <taxon>Glossata</taxon>
        <taxon>Ditrysia</taxon>
        <taxon>Tineoidea</taxon>
        <taxon>Psychidae</taxon>
        <taxon>Oiketicinae</taxon>
        <taxon>Eumeta</taxon>
    </lineage>
</organism>
<proteinExistence type="predicted"/>
<dbReference type="AlphaFoldDB" id="A0A4C2A5H1"/>
<dbReference type="EMBL" id="BGZK01002745">
    <property type="protein sequence ID" value="GBP96161.1"/>
    <property type="molecule type" value="Genomic_DNA"/>
</dbReference>
<name>A0A4C2A5H1_EUMVA</name>
<keyword evidence="2" id="KW-1185">Reference proteome</keyword>
<comment type="caution">
    <text evidence="1">The sequence shown here is derived from an EMBL/GenBank/DDBJ whole genome shotgun (WGS) entry which is preliminary data.</text>
</comment>
<sequence length="151" mass="17187">MQEIVPRNKIARTCRPRSRATPRFLAPSRSLTATGDIYLRVDLNYMEQTRVYSARLSVIAQVADGIKVTCGGYIGNPILTIGYEKLCSRWIPQNWTGDQKTDHVTWYNAMLTSFKDGALNSAWDIGTGNETWIYCYELRNKTAIDRMGLSR</sequence>
<dbReference type="Proteomes" id="UP000299102">
    <property type="component" value="Unassembled WGS sequence"/>
</dbReference>